<evidence type="ECO:0000256" key="3">
    <source>
        <dbReference type="ARBA" id="ARBA00012966"/>
    </source>
</evidence>
<comment type="similarity">
    <text evidence="2 6">Belongs to the NDK family.</text>
</comment>
<dbReference type="Gene3D" id="3.30.70.141">
    <property type="entry name" value="Nucleoside diphosphate kinase-like domain"/>
    <property type="match status" value="1"/>
</dbReference>
<evidence type="ECO:0000256" key="5">
    <source>
        <dbReference type="ARBA" id="ARBA00022777"/>
    </source>
</evidence>
<dbReference type="PANTHER" id="PTHR11349">
    <property type="entry name" value="NUCLEOSIDE DIPHOSPHATE KINASE"/>
    <property type="match status" value="1"/>
</dbReference>
<keyword evidence="9" id="KW-1185">Reference proteome</keyword>
<name>A0A8C6BZ53_MONMO</name>
<dbReference type="Ensembl" id="ENSMMNT00015025786.1">
    <property type="protein sequence ID" value="ENSMMNP00015023474.1"/>
    <property type="gene ID" value="ENSMMNG00015017223.1"/>
</dbReference>
<dbReference type="SUPFAM" id="SSF54919">
    <property type="entry name" value="Nucleoside diphosphate kinase, NDK"/>
    <property type="match status" value="1"/>
</dbReference>
<reference evidence="8" key="1">
    <citation type="submission" date="2025-08" db="UniProtKB">
        <authorList>
            <consortium name="Ensembl"/>
        </authorList>
    </citation>
    <scope>IDENTIFICATION</scope>
</reference>
<evidence type="ECO:0000313" key="9">
    <source>
        <dbReference type="Proteomes" id="UP000694561"/>
    </source>
</evidence>
<evidence type="ECO:0000256" key="4">
    <source>
        <dbReference type="ARBA" id="ARBA00022679"/>
    </source>
</evidence>
<organism evidence="8 9">
    <name type="scientific">Monodon monoceros</name>
    <name type="common">Narwhal</name>
    <name type="synonym">Ceratodon monodon</name>
    <dbReference type="NCBI Taxonomy" id="40151"/>
    <lineage>
        <taxon>Eukaryota</taxon>
        <taxon>Metazoa</taxon>
        <taxon>Chordata</taxon>
        <taxon>Craniata</taxon>
        <taxon>Vertebrata</taxon>
        <taxon>Euteleostomi</taxon>
        <taxon>Mammalia</taxon>
        <taxon>Eutheria</taxon>
        <taxon>Laurasiatheria</taxon>
        <taxon>Artiodactyla</taxon>
        <taxon>Whippomorpha</taxon>
        <taxon>Cetacea</taxon>
        <taxon>Odontoceti</taxon>
        <taxon>Monodontidae</taxon>
        <taxon>Monodon</taxon>
    </lineage>
</organism>
<dbReference type="EC" id="2.7.4.6" evidence="3"/>
<dbReference type="GO" id="GO:0004550">
    <property type="term" value="F:nucleoside diphosphate kinase activity"/>
    <property type="evidence" value="ECO:0007669"/>
    <property type="project" value="UniProtKB-EC"/>
</dbReference>
<reference evidence="8" key="2">
    <citation type="submission" date="2025-09" db="UniProtKB">
        <authorList>
            <consortium name="Ensembl"/>
        </authorList>
    </citation>
    <scope>IDENTIFICATION</scope>
</reference>
<feature type="domain" description="Nucleoside diphosphate kinase-like" evidence="7">
    <location>
        <begin position="36"/>
        <end position="138"/>
    </location>
</feature>
<dbReference type="PROSITE" id="PS51374">
    <property type="entry name" value="NDPK_LIKE"/>
    <property type="match status" value="1"/>
</dbReference>
<dbReference type="Pfam" id="PF00334">
    <property type="entry name" value="NDK"/>
    <property type="match status" value="1"/>
</dbReference>
<protein>
    <recommendedName>
        <fullName evidence="3">nucleoside-diphosphate kinase</fullName>
        <ecNumber evidence="3">2.7.4.6</ecNumber>
    </recommendedName>
</protein>
<dbReference type="SMART" id="SM00562">
    <property type="entry name" value="NDK"/>
    <property type="match status" value="1"/>
</dbReference>
<comment type="cofactor">
    <cofactor evidence="1">
        <name>Mg(2+)</name>
        <dbReference type="ChEBI" id="CHEBI:18420"/>
    </cofactor>
</comment>
<dbReference type="Proteomes" id="UP000694561">
    <property type="component" value="Unplaced"/>
</dbReference>
<evidence type="ECO:0000313" key="8">
    <source>
        <dbReference type="Ensembl" id="ENSMMNP00015023474.1"/>
    </source>
</evidence>
<keyword evidence="4" id="KW-0808">Transferase</keyword>
<proteinExistence type="inferred from homology"/>
<evidence type="ECO:0000256" key="2">
    <source>
        <dbReference type="ARBA" id="ARBA00008142"/>
    </source>
</evidence>
<keyword evidence="5" id="KW-0418">Kinase</keyword>
<accession>A0A8C6BZ53</accession>
<dbReference type="AlphaFoldDB" id="A0A8C6BZ53"/>
<evidence type="ECO:0000259" key="7">
    <source>
        <dbReference type="SMART" id="SM00562"/>
    </source>
</evidence>
<sequence length="141" mass="15315">SALLLAWGWDHGGHSCLSSSCNAGSMGGCGKACQFAIKPERRQLGQVRRGHQLLQAEGILPCGQKFLQASEEHLKQCNIDLKEHPLFPELEKCMNSGPAVIGRVMLGETDPVESKSSTVRRDCCVQVGRNIIHSSDSVKKC</sequence>
<dbReference type="InterPro" id="IPR036850">
    <property type="entry name" value="NDK-like_dom_sf"/>
</dbReference>
<dbReference type="InterPro" id="IPR034907">
    <property type="entry name" value="NDK-like_dom"/>
</dbReference>
<evidence type="ECO:0000256" key="6">
    <source>
        <dbReference type="PROSITE-ProRule" id="PRU00706"/>
    </source>
</evidence>
<evidence type="ECO:0000256" key="1">
    <source>
        <dbReference type="ARBA" id="ARBA00001946"/>
    </source>
</evidence>
<dbReference type="GeneTree" id="ENSGT00940000161569"/>
<comment type="caution">
    <text evidence="6">Lacks conserved residue(s) required for the propagation of feature annotation.</text>
</comment>